<reference evidence="1 2" key="1">
    <citation type="submission" date="2024-09" db="EMBL/GenBank/DDBJ databases">
        <title>The Natural Products Discovery Center: Release of the First 8490 Sequenced Strains for Exploring Actinobacteria Biosynthetic Diversity.</title>
        <authorList>
            <person name="Kalkreuter E."/>
            <person name="Kautsar S.A."/>
            <person name="Yang D."/>
            <person name="Bader C.D."/>
            <person name="Teijaro C.N."/>
            <person name="Fluegel L."/>
            <person name="Davis C.M."/>
            <person name="Simpson J.R."/>
            <person name="Lauterbach L."/>
            <person name="Steele A.D."/>
            <person name="Gui C."/>
            <person name="Meng S."/>
            <person name="Li G."/>
            <person name="Viehrig K."/>
            <person name="Ye F."/>
            <person name="Su P."/>
            <person name="Kiefer A.F."/>
            <person name="Nichols A."/>
            <person name="Cepeda A.J."/>
            <person name="Yan W."/>
            <person name="Fan B."/>
            <person name="Jiang Y."/>
            <person name="Adhikari A."/>
            <person name="Zheng C.-J."/>
            <person name="Schuster L."/>
            <person name="Cowan T.M."/>
            <person name="Smanski M.J."/>
            <person name="Chevrette M.G."/>
            <person name="De Carvalho L.P.S."/>
            <person name="Shen B."/>
        </authorList>
    </citation>
    <scope>NUCLEOTIDE SEQUENCE [LARGE SCALE GENOMIC DNA]</scope>
    <source>
        <strain evidence="1 2">NPDC058328</strain>
    </source>
</reference>
<evidence type="ECO:0000313" key="2">
    <source>
        <dbReference type="Proteomes" id="UP001601627"/>
    </source>
</evidence>
<dbReference type="Proteomes" id="UP001601627">
    <property type="component" value="Unassembled WGS sequence"/>
</dbReference>
<protein>
    <submittedName>
        <fullName evidence="1">Uncharacterized protein</fullName>
    </submittedName>
</protein>
<name>A0ABW6Q2D9_9ACTN</name>
<comment type="caution">
    <text evidence="1">The sequence shown here is derived from an EMBL/GenBank/DDBJ whole genome shotgun (WGS) entry which is preliminary data.</text>
</comment>
<organism evidence="1 2">
    <name type="scientific">Streptomyces marokkonensis</name>
    <dbReference type="NCBI Taxonomy" id="324855"/>
    <lineage>
        <taxon>Bacteria</taxon>
        <taxon>Bacillati</taxon>
        <taxon>Actinomycetota</taxon>
        <taxon>Actinomycetes</taxon>
        <taxon>Kitasatosporales</taxon>
        <taxon>Streptomycetaceae</taxon>
        <taxon>Streptomyces</taxon>
    </lineage>
</organism>
<evidence type="ECO:0000313" key="1">
    <source>
        <dbReference type="EMBL" id="MFF1273353.1"/>
    </source>
</evidence>
<sequence length="63" mass="6223">MERGGRQAVVRDGRRAAQRVTDAAAGGLVLRVSVRRGNPVLGPVVQAAGAGLAPVGPVLPAAG</sequence>
<dbReference type="RefSeq" id="WP_388234047.1">
    <property type="nucleotide sequence ID" value="NZ_JBHVZQ010000005.1"/>
</dbReference>
<gene>
    <name evidence="1" type="ORF">ACFVZC_08100</name>
</gene>
<proteinExistence type="predicted"/>
<keyword evidence="2" id="KW-1185">Reference proteome</keyword>
<dbReference type="EMBL" id="JBHVZQ010000005">
    <property type="protein sequence ID" value="MFF1273353.1"/>
    <property type="molecule type" value="Genomic_DNA"/>
</dbReference>
<accession>A0ABW6Q2D9</accession>